<dbReference type="InterPro" id="IPR011009">
    <property type="entry name" value="Kinase-like_dom_sf"/>
</dbReference>
<dbReference type="InterPro" id="IPR035896">
    <property type="entry name" value="AN1-like_Znf"/>
</dbReference>
<dbReference type="InterPro" id="IPR002575">
    <property type="entry name" value="Aminoglycoside_PTrfase"/>
</dbReference>
<gene>
    <name evidence="2" type="ORF">D6C90_02410</name>
</gene>
<comment type="caution">
    <text evidence="2">The sequence shown here is derived from an EMBL/GenBank/DDBJ whole genome shotgun (WGS) entry which is preliminary data.</text>
</comment>
<dbReference type="PANTHER" id="PTHR21310">
    <property type="entry name" value="AMINOGLYCOSIDE PHOSPHOTRANSFERASE-RELATED-RELATED"/>
    <property type="match status" value="1"/>
</dbReference>
<evidence type="ECO:0000313" key="3">
    <source>
        <dbReference type="Proteomes" id="UP000310121"/>
    </source>
</evidence>
<protein>
    <recommendedName>
        <fullName evidence="1">Aminoglycoside phosphotransferase domain-containing protein</fullName>
    </recommendedName>
</protein>
<dbReference type="SUPFAM" id="SSF118310">
    <property type="entry name" value="AN1-like Zinc finger"/>
    <property type="match status" value="1"/>
</dbReference>
<evidence type="ECO:0000259" key="1">
    <source>
        <dbReference type="Pfam" id="PF01636"/>
    </source>
</evidence>
<accession>A0A4S9VHG4</accession>
<dbReference type="Gene3D" id="3.90.1200.10">
    <property type="match status" value="1"/>
</dbReference>
<sequence>MPLWHCSIEDCHNPSVRVTGDCTICNRHLCYEHLKPTFHKCPTLDDEEDYYPAYANAEQKEIETLGQKINNAALEAHAMALRPGILCHASPLRFDKHTKHEVMGGMNIHVNVEFQDGVTWLARIRRSNATSPPPVVRDYIILSEIATLQFLENVNVPTPRLLGYALKTDEGNNVGVGYMLIEKHPGKPLDWARATEDQKHRIIDQLADHAIELSKHPLDKIGSFNRPGDEHIGPIAREEFSDVTDGAIHALGPFTSMQEYYIGHLHDILDRILTRQLYTHHPLDAYLIHRFLLDLTERFWPVEEENEKIYLNHADDKGDHVLVDDDYTITGIIDWEWAFSAPCALSFNSPLVLLDLGGFYAGDPAISSAESYLADALERKGGIELAESVKGGRKRRFFEFCCGYDMYTDWEGFKGLFEGLRRCVDVYGELEWEDWREIALERYEEDEGVLQLVVDGQEDVVVR</sequence>
<organism evidence="2 3">
    <name type="scientific">Aureobasidium pullulans</name>
    <name type="common">Black yeast</name>
    <name type="synonym">Pullularia pullulans</name>
    <dbReference type="NCBI Taxonomy" id="5580"/>
    <lineage>
        <taxon>Eukaryota</taxon>
        <taxon>Fungi</taxon>
        <taxon>Dikarya</taxon>
        <taxon>Ascomycota</taxon>
        <taxon>Pezizomycotina</taxon>
        <taxon>Dothideomycetes</taxon>
        <taxon>Dothideomycetidae</taxon>
        <taxon>Dothideales</taxon>
        <taxon>Saccotheciaceae</taxon>
        <taxon>Aureobasidium</taxon>
    </lineage>
</organism>
<dbReference type="InterPro" id="IPR051678">
    <property type="entry name" value="AGP_Transferase"/>
</dbReference>
<feature type="domain" description="Aminoglycoside phosphotransferase" evidence="1">
    <location>
        <begin position="142"/>
        <end position="339"/>
    </location>
</feature>
<dbReference type="AlphaFoldDB" id="A0A4S9VHG4"/>
<dbReference type="Pfam" id="PF01636">
    <property type="entry name" value="APH"/>
    <property type="match status" value="1"/>
</dbReference>
<dbReference type="EMBL" id="QZBN01000136">
    <property type="protein sequence ID" value="THZ50637.1"/>
    <property type="molecule type" value="Genomic_DNA"/>
</dbReference>
<name>A0A4S9VHG4_AURPU</name>
<dbReference type="Proteomes" id="UP000310121">
    <property type="component" value="Unassembled WGS sequence"/>
</dbReference>
<dbReference type="SUPFAM" id="SSF56112">
    <property type="entry name" value="Protein kinase-like (PK-like)"/>
    <property type="match status" value="1"/>
</dbReference>
<proteinExistence type="predicted"/>
<reference evidence="2 3" key="1">
    <citation type="submission" date="2018-10" db="EMBL/GenBank/DDBJ databases">
        <title>Fifty Aureobasidium pullulans genomes reveal a recombining polyextremotolerant generalist.</title>
        <authorList>
            <person name="Gostincar C."/>
            <person name="Turk M."/>
            <person name="Zajc J."/>
            <person name="Gunde-Cimerman N."/>
        </authorList>
    </citation>
    <scope>NUCLEOTIDE SEQUENCE [LARGE SCALE GENOMIC DNA]</scope>
    <source>
        <strain evidence="2 3">EXF-3844</strain>
    </source>
</reference>
<dbReference type="PANTHER" id="PTHR21310:SF15">
    <property type="entry name" value="AMINOGLYCOSIDE PHOSPHOTRANSFERASE DOMAIN-CONTAINING PROTEIN"/>
    <property type="match status" value="1"/>
</dbReference>
<evidence type="ECO:0000313" key="2">
    <source>
        <dbReference type="EMBL" id="THZ50637.1"/>
    </source>
</evidence>
<dbReference type="Gene3D" id="4.10.1110.10">
    <property type="entry name" value="AN1-like Zinc finger"/>
    <property type="match status" value="1"/>
</dbReference>